<accession>A0A6G0T5F9</accession>
<keyword evidence="1" id="KW-0472">Membrane</keyword>
<protein>
    <recommendedName>
        <fullName evidence="5">Secreted protein</fullName>
    </recommendedName>
</protein>
<name>A0A6G0T5F9_APHGL</name>
<evidence type="ECO:0000256" key="1">
    <source>
        <dbReference type="SAM" id="Phobius"/>
    </source>
</evidence>
<keyword evidence="4" id="KW-1185">Reference proteome</keyword>
<feature type="transmembrane region" description="Helical" evidence="1">
    <location>
        <begin position="64"/>
        <end position="83"/>
    </location>
</feature>
<evidence type="ECO:0008006" key="5">
    <source>
        <dbReference type="Google" id="ProtNLM"/>
    </source>
</evidence>
<keyword evidence="2" id="KW-0732">Signal</keyword>
<feature type="signal peptide" evidence="2">
    <location>
        <begin position="1"/>
        <end position="22"/>
    </location>
</feature>
<comment type="caution">
    <text evidence="3">The sequence shown here is derived from an EMBL/GenBank/DDBJ whole genome shotgun (WGS) entry which is preliminary data.</text>
</comment>
<dbReference type="AlphaFoldDB" id="A0A6G0T5F9"/>
<keyword evidence="1" id="KW-0812">Transmembrane</keyword>
<dbReference type="EMBL" id="VYZN01000055">
    <property type="protein sequence ID" value="KAE9526160.1"/>
    <property type="molecule type" value="Genomic_DNA"/>
</dbReference>
<organism evidence="3 4">
    <name type="scientific">Aphis glycines</name>
    <name type="common">Soybean aphid</name>
    <dbReference type="NCBI Taxonomy" id="307491"/>
    <lineage>
        <taxon>Eukaryota</taxon>
        <taxon>Metazoa</taxon>
        <taxon>Ecdysozoa</taxon>
        <taxon>Arthropoda</taxon>
        <taxon>Hexapoda</taxon>
        <taxon>Insecta</taxon>
        <taxon>Pterygota</taxon>
        <taxon>Neoptera</taxon>
        <taxon>Paraneoptera</taxon>
        <taxon>Hemiptera</taxon>
        <taxon>Sternorrhyncha</taxon>
        <taxon>Aphidomorpha</taxon>
        <taxon>Aphidoidea</taxon>
        <taxon>Aphididae</taxon>
        <taxon>Aphidini</taxon>
        <taxon>Aphis</taxon>
        <taxon>Aphis</taxon>
    </lineage>
</organism>
<dbReference type="Proteomes" id="UP000475862">
    <property type="component" value="Unassembled WGS sequence"/>
</dbReference>
<evidence type="ECO:0000313" key="4">
    <source>
        <dbReference type="Proteomes" id="UP000475862"/>
    </source>
</evidence>
<evidence type="ECO:0000313" key="3">
    <source>
        <dbReference type="EMBL" id="KAE9526160.1"/>
    </source>
</evidence>
<keyword evidence="1" id="KW-1133">Transmembrane helix</keyword>
<gene>
    <name evidence="3" type="ORF">AGLY_013791</name>
</gene>
<reference evidence="3 4" key="1">
    <citation type="submission" date="2019-08" db="EMBL/GenBank/DDBJ databases">
        <title>The genome of the soybean aphid Biotype 1, its phylome, world population structure and adaptation to the North American continent.</title>
        <authorList>
            <person name="Giordano R."/>
            <person name="Donthu R.K."/>
            <person name="Hernandez A.G."/>
            <person name="Wright C.L."/>
            <person name="Zimin A.V."/>
        </authorList>
    </citation>
    <scope>NUCLEOTIDE SEQUENCE [LARGE SCALE GENOMIC DNA]</scope>
    <source>
        <tissue evidence="3">Whole aphids</tissue>
    </source>
</reference>
<sequence length="172" mass="18777">MIPLSALLLSILPSLIVPLLMSSSSMLPLLNVPFPTKPFHTFAWLCEPAVTTFESESVLPPAPVFSFFTIALLFCTTSARRFWSSLPKRLTTSGRGQRVFRLPSAFGVPSSPEPLPPDVETRSCDRSDVPLRSRARYCPRARSCRAPFSGALTSFPFGPSVTMAGVSVLSDR</sequence>
<feature type="chain" id="PRO_5026286374" description="Secreted protein" evidence="2">
    <location>
        <begin position="23"/>
        <end position="172"/>
    </location>
</feature>
<proteinExistence type="predicted"/>
<evidence type="ECO:0000256" key="2">
    <source>
        <dbReference type="SAM" id="SignalP"/>
    </source>
</evidence>